<organism evidence="2 3">
    <name type="scientific">Malassezia yamatoensis</name>
    <dbReference type="NCBI Taxonomy" id="253288"/>
    <lineage>
        <taxon>Eukaryota</taxon>
        <taxon>Fungi</taxon>
        <taxon>Dikarya</taxon>
        <taxon>Basidiomycota</taxon>
        <taxon>Ustilaginomycotina</taxon>
        <taxon>Malasseziomycetes</taxon>
        <taxon>Malasseziales</taxon>
        <taxon>Malasseziaceae</taxon>
        <taxon>Malassezia</taxon>
    </lineage>
</organism>
<dbReference type="AlphaFoldDB" id="A0AAJ5YUB1"/>
<name>A0AAJ5YUB1_9BASI</name>
<dbReference type="InterPro" id="IPR052999">
    <property type="entry name" value="PTS1_Protein"/>
</dbReference>
<keyword evidence="3" id="KW-1185">Reference proteome</keyword>
<sequence length="321" mass="35494">MSLTPAFKALLKAPKYAARTSQRSPGKMIPAGSSGEPLQPPRTALLQDLFQRVSSSAERHHIGWGEWMTVMVRIHTNSQTATMFALNSPGSLQAMHRFVMSQEGSQELRPVVERVNRACLMREVGLKCIGLIGTPKSINNLAALRAMVDADSECAKEMPSEPRREISAGEWDHVCDVGAKLYKDIYQEKAERLRQVLSHSHPDLSVYILQSEYGPLFAPPPSYKGTAEPVWEVNRVRVSLMNMSALHAQGGVAPQVTSHTFGLLRSKPSFQHVQGAQREGLEFLASIQGAEWVINTVNDIAFVLEGTEEEDRQTPSPPSRL</sequence>
<evidence type="ECO:0000313" key="3">
    <source>
        <dbReference type="Proteomes" id="UP001219567"/>
    </source>
</evidence>
<dbReference type="EMBL" id="CP119945">
    <property type="protein sequence ID" value="WFC99575.1"/>
    <property type="molecule type" value="Genomic_DNA"/>
</dbReference>
<dbReference type="InterPro" id="IPR029032">
    <property type="entry name" value="AhpD-like"/>
</dbReference>
<reference evidence="2 3" key="1">
    <citation type="submission" date="2023-03" db="EMBL/GenBank/DDBJ databases">
        <title>Mating type loci evolution in Malassezia.</title>
        <authorList>
            <person name="Coelho M.A."/>
        </authorList>
    </citation>
    <scope>NUCLEOTIDE SEQUENCE [LARGE SCALE GENOMIC DNA]</scope>
    <source>
        <strain evidence="2 3">CBS 9725</strain>
    </source>
</reference>
<dbReference type="PANTHER" id="PTHR28180:SF2">
    <property type="entry name" value="PEROXISOMAL PROTEIN 2"/>
    <property type="match status" value="1"/>
</dbReference>
<dbReference type="Proteomes" id="UP001219567">
    <property type="component" value="Chromosome 3"/>
</dbReference>
<dbReference type="PANTHER" id="PTHR28180">
    <property type="entry name" value="CONSERVED MITOCHONDRIAL PROTEIN-RELATED"/>
    <property type="match status" value="1"/>
</dbReference>
<evidence type="ECO:0000256" key="1">
    <source>
        <dbReference type="SAM" id="MobiDB-lite"/>
    </source>
</evidence>
<proteinExistence type="predicted"/>
<evidence type="ECO:0000313" key="2">
    <source>
        <dbReference type="EMBL" id="WFC99575.1"/>
    </source>
</evidence>
<gene>
    <name evidence="2" type="ORF">MYAM1_002320</name>
</gene>
<accession>A0AAJ5YUB1</accession>
<dbReference type="Gene3D" id="1.20.1290.10">
    <property type="entry name" value="AhpD-like"/>
    <property type="match status" value="1"/>
</dbReference>
<feature type="region of interest" description="Disordered" evidence="1">
    <location>
        <begin position="17"/>
        <end position="40"/>
    </location>
</feature>
<protein>
    <submittedName>
        <fullName evidence="2">Uncharacterized protein</fullName>
    </submittedName>
</protein>